<comment type="caution">
    <text evidence="1">The sequence shown here is derived from an EMBL/GenBank/DDBJ whole genome shotgun (WGS) entry which is preliminary data.</text>
</comment>
<gene>
    <name evidence="1" type="ORF">SDC9_104899</name>
</gene>
<reference evidence="1" key="1">
    <citation type="submission" date="2019-08" db="EMBL/GenBank/DDBJ databases">
        <authorList>
            <person name="Kucharzyk K."/>
            <person name="Murdoch R.W."/>
            <person name="Higgins S."/>
            <person name="Loffler F."/>
        </authorList>
    </citation>
    <scope>NUCLEOTIDE SEQUENCE</scope>
</reference>
<organism evidence="1">
    <name type="scientific">bioreactor metagenome</name>
    <dbReference type="NCBI Taxonomy" id="1076179"/>
    <lineage>
        <taxon>unclassified sequences</taxon>
        <taxon>metagenomes</taxon>
        <taxon>ecological metagenomes</taxon>
    </lineage>
</organism>
<name>A0A645AY23_9ZZZZ</name>
<evidence type="ECO:0000313" key="1">
    <source>
        <dbReference type="EMBL" id="MPM58070.1"/>
    </source>
</evidence>
<protein>
    <submittedName>
        <fullName evidence="1">Uncharacterized protein</fullName>
    </submittedName>
</protein>
<accession>A0A645AY23</accession>
<dbReference type="EMBL" id="VSSQ01016582">
    <property type="protein sequence ID" value="MPM58070.1"/>
    <property type="molecule type" value="Genomic_DNA"/>
</dbReference>
<dbReference type="AlphaFoldDB" id="A0A645AY23"/>
<proteinExistence type="predicted"/>
<sequence>MVEDSVPHFKRKVQSFAVVFQLFHHAEALHVVLKATGQELIQNVLPAVAKGRVPQIVPHGDGFR</sequence>